<evidence type="ECO:0000256" key="1">
    <source>
        <dbReference type="ARBA" id="ARBA00005594"/>
    </source>
</evidence>
<proteinExistence type="inferred from homology"/>
<dbReference type="PANTHER" id="PTHR43740">
    <property type="entry name" value="LEUCYL-TRNA SYNTHETASE"/>
    <property type="match status" value="1"/>
</dbReference>
<keyword evidence="11" id="KW-1185">Reference proteome</keyword>
<evidence type="ECO:0000313" key="11">
    <source>
        <dbReference type="Proteomes" id="UP000698059"/>
    </source>
</evidence>
<sequence length="244" mass="25894">MSKSLGNGVDLGAQLDAYGVDAVRLTMVFAGPPEDDVDWADLSPGSMQRFLGRVLRVAQDVTSPAVAHAWSTASPAAASGHAALRRVTHRTVHDVTGLLDTSRFNVAVARVMELTNAARRAIDTGPGPADPAVREAAESLAILLSLFAPYTAEEMWAALGHDPSVAVAGWPRVDPALRAESTVEAVVQVDGRVRDRVTVDTSVGEDELRETALAREAVRRAVAGRPVVRVVVRAPRVVNVVTRT</sequence>
<evidence type="ECO:0000256" key="7">
    <source>
        <dbReference type="ARBA" id="ARBA00023146"/>
    </source>
</evidence>
<keyword evidence="5" id="KW-0067">ATP-binding</keyword>
<evidence type="ECO:0000259" key="9">
    <source>
        <dbReference type="Pfam" id="PF08264"/>
    </source>
</evidence>
<dbReference type="InterPro" id="IPR013155">
    <property type="entry name" value="M/V/L/I-tRNA-synth_anticd-bd"/>
</dbReference>
<evidence type="ECO:0000256" key="8">
    <source>
        <dbReference type="ARBA" id="ARBA00047469"/>
    </source>
</evidence>
<keyword evidence="3" id="KW-0436">Ligase</keyword>
<dbReference type="CDD" id="cd07958">
    <property type="entry name" value="Anticodon_Ia_Leu_BEm"/>
    <property type="match status" value="1"/>
</dbReference>
<evidence type="ECO:0000256" key="4">
    <source>
        <dbReference type="ARBA" id="ARBA00022741"/>
    </source>
</evidence>
<organism evidence="10 11">
    <name type="scientific">Oerskovia jenensis</name>
    <dbReference type="NCBI Taxonomy" id="162169"/>
    <lineage>
        <taxon>Bacteria</taxon>
        <taxon>Bacillati</taxon>
        <taxon>Actinomycetota</taxon>
        <taxon>Actinomycetes</taxon>
        <taxon>Micrococcales</taxon>
        <taxon>Cellulomonadaceae</taxon>
        <taxon>Oerskovia</taxon>
    </lineage>
</organism>
<dbReference type="SUPFAM" id="SSF47323">
    <property type="entry name" value="Anticodon-binding domain of a subclass of class I aminoacyl-tRNA synthetases"/>
    <property type="match status" value="1"/>
</dbReference>
<keyword evidence="4" id="KW-0547">Nucleotide-binding</keyword>
<accession>A0ABS2LAW6</accession>
<evidence type="ECO:0000256" key="5">
    <source>
        <dbReference type="ARBA" id="ARBA00022840"/>
    </source>
</evidence>
<dbReference type="Pfam" id="PF08264">
    <property type="entry name" value="Anticodon_1"/>
    <property type="match status" value="1"/>
</dbReference>
<dbReference type="PANTHER" id="PTHR43740:SF2">
    <property type="entry name" value="LEUCINE--TRNA LIGASE, MITOCHONDRIAL"/>
    <property type="match status" value="1"/>
</dbReference>
<comment type="caution">
    <text evidence="10">The sequence shown here is derived from an EMBL/GenBank/DDBJ whole genome shotgun (WGS) entry which is preliminary data.</text>
</comment>
<gene>
    <name evidence="10" type="ORF">JOD49_000476</name>
</gene>
<dbReference type="EC" id="6.1.1.4" evidence="2"/>
<feature type="domain" description="Methionyl/Valyl/Leucyl/Isoleucyl-tRNA synthetase anticodon-binding" evidence="9">
    <location>
        <begin position="84"/>
        <end position="202"/>
    </location>
</feature>
<evidence type="ECO:0000313" key="10">
    <source>
        <dbReference type="EMBL" id="MBM7477556.1"/>
    </source>
</evidence>
<evidence type="ECO:0000256" key="3">
    <source>
        <dbReference type="ARBA" id="ARBA00022598"/>
    </source>
</evidence>
<evidence type="ECO:0000256" key="2">
    <source>
        <dbReference type="ARBA" id="ARBA00013164"/>
    </source>
</evidence>
<reference evidence="10 11" key="1">
    <citation type="submission" date="2021-01" db="EMBL/GenBank/DDBJ databases">
        <title>Sequencing the genomes of 1000 actinobacteria strains.</title>
        <authorList>
            <person name="Klenk H.-P."/>
        </authorList>
    </citation>
    <scope>NUCLEOTIDE SEQUENCE [LARGE SCALE GENOMIC DNA]</scope>
    <source>
        <strain evidence="10 11">DSM 46000</strain>
    </source>
</reference>
<dbReference type="Gene3D" id="1.10.730.10">
    <property type="entry name" value="Isoleucyl-tRNA Synthetase, Domain 1"/>
    <property type="match status" value="1"/>
</dbReference>
<keyword evidence="6" id="KW-0648">Protein biosynthesis</keyword>
<keyword evidence="7" id="KW-0030">Aminoacyl-tRNA synthetase</keyword>
<protein>
    <recommendedName>
        <fullName evidence="2">leucine--tRNA ligase</fullName>
        <ecNumber evidence="2">6.1.1.4</ecNumber>
    </recommendedName>
</protein>
<dbReference type="InterPro" id="IPR002302">
    <property type="entry name" value="Leu-tRNA-ligase"/>
</dbReference>
<dbReference type="EMBL" id="JAFBBO010000001">
    <property type="protein sequence ID" value="MBM7477556.1"/>
    <property type="molecule type" value="Genomic_DNA"/>
</dbReference>
<name>A0ABS2LAW6_9CELL</name>
<comment type="catalytic activity">
    <reaction evidence="8">
        <text>tRNA(Leu) + L-leucine + ATP = L-leucyl-tRNA(Leu) + AMP + diphosphate</text>
        <dbReference type="Rhea" id="RHEA:11688"/>
        <dbReference type="Rhea" id="RHEA-COMP:9613"/>
        <dbReference type="Rhea" id="RHEA-COMP:9622"/>
        <dbReference type="ChEBI" id="CHEBI:30616"/>
        <dbReference type="ChEBI" id="CHEBI:33019"/>
        <dbReference type="ChEBI" id="CHEBI:57427"/>
        <dbReference type="ChEBI" id="CHEBI:78442"/>
        <dbReference type="ChEBI" id="CHEBI:78494"/>
        <dbReference type="ChEBI" id="CHEBI:456215"/>
        <dbReference type="EC" id="6.1.1.4"/>
    </reaction>
</comment>
<dbReference type="SUPFAM" id="SSF52374">
    <property type="entry name" value="Nucleotidylyl transferase"/>
    <property type="match status" value="1"/>
</dbReference>
<dbReference type="InterPro" id="IPR009080">
    <property type="entry name" value="tRNAsynth_Ia_anticodon-bd"/>
</dbReference>
<dbReference type="Proteomes" id="UP000698059">
    <property type="component" value="Unassembled WGS sequence"/>
</dbReference>
<comment type="similarity">
    <text evidence="1">Belongs to the class-I aminoacyl-tRNA synthetase family.</text>
</comment>
<dbReference type="Gene3D" id="3.10.20.590">
    <property type="match status" value="1"/>
</dbReference>
<evidence type="ECO:0000256" key="6">
    <source>
        <dbReference type="ARBA" id="ARBA00022917"/>
    </source>
</evidence>